<evidence type="ECO:0000256" key="4">
    <source>
        <dbReference type="SAM" id="SignalP"/>
    </source>
</evidence>
<reference evidence="6 8" key="1">
    <citation type="submission" date="2015-04" db="EMBL/GenBank/DDBJ databases">
        <title>The draft genome sequence of Roseovarius indicus B108T.</title>
        <authorList>
            <person name="Li G."/>
            <person name="Lai Q."/>
            <person name="Shao Z."/>
            <person name="Yan P."/>
        </authorList>
    </citation>
    <scope>NUCLEOTIDE SEQUENCE [LARGE SCALE GENOMIC DNA]</scope>
    <source>
        <strain evidence="6 8">B108</strain>
    </source>
</reference>
<evidence type="ECO:0000313" key="8">
    <source>
        <dbReference type="Proteomes" id="UP000051401"/>
    </source>
</evidence>
<feature type="signal peptide" evidence="4">
    <location>
        <begin position="1"/>
        <end position="33"/>
    </location>
</feature>
<name>A0A0T5P7R4_9RHOB</name>
<comment type="subcellular location">
    <subcellularLocation>
        <location evidence="1">Cell envelope</location>
    </subcellularLocation>
</comment>
<dbReference type="GO" id="GO:0030313">
    <property type="term" value="C:cell envelope"/>
    <property type="evidence" value="ECO:0007669"/>
    <property type="project" value="UniProtKB-SubCell"/>
</dbReference>
<dbReference type="InterPro" id="IPR025997">
    <property type="entry name" value="SBP_2_dom"/>
</dbReference>
<reference evidence="7 9" key="2">
    <citation type="submission" date="2018-08" db="EMBL/GenBank/DDBJ databases">
        <title>Genetic Globetrotter - A new plasmid hitch-hiking vast phylogenetic and geographic distances.</title>
        <authorList>
            <person name="Vollmers J."/>
            <person name="Petersen J."/>
        </authorList>
    </citation>
    <scope>NUCLEOTIDE SEQUENCE [LARGE SCALE GENOMIC DNA]</scope>
    <source>
        <strain evidence="7 9">DSM 26383</strain>
    </source>
</reference>
<dbReference type="Gene3D" id="3.40.50.2300">
    <property type="match status" value="2"/>
</dbReference>
<evidence type="ECO:0000259" key="5">
    <source>
        <dbReference type="Pfam" id="PF13407"/>
    </source>
</evidence>
<gene>
    <name evidence="7" type="primary">ytfQ</name>
    <name evidence="7" type="ORF">RIdsm_03586</name>
    <name evidence="6" type="ORF">XM52_15030</name>
</gene>
<dbReference type="Pfam" id="PF13407">
    <property type="entry name" value="Peripla_BP_4"/>
    <property type="match status" value="1"/>
</dbReference>
<dbReference type="Proteomes" id="UP000325785">
    <property type="component" value="Chromosome"/>
</dbReference>
<dbReference type="PANTHER" id="PTHR46847:SF3">
    <property type="entry name" value="GALACTOFURANOSE-BINDING PROTEIN YTFQ"/>
    <property type="match status" value="1"/>
</dbReference>
<dbReference type="SUPFAM" id="SSF53822">
    <property type="entry name" value="Periplasmic binding protein-like I"/>
    <property type="match status" value="1"/>
</dbReference>
<dbReference type="KEGG" id="rid:RIdsm_03586"/>
<evidence type="ECO:0000256" key="3">
    <source>
        <dbReference type="ARBA" id="ARBA00022729"/>
    </source>
</evidence>
<evidence type="ECO:0000313" key="6">
    <source>
        <dbReference type="EMBL" id="KRS17146.1"/>
    </source>
</evidence>
<dbReference type="STRING" id="540747.SAMN04488031_10810"/>
<dbReference type="EMBL" id="CP031598">
    <property type="protein sequence ID" value="QEW27766.1"/>
    <property type="molecule type" value="Genomic_DNA"/>
</dbReference>
<accession>A0A0T5P7R4</accession>
<keyword evidence="8" id="KW-1185">Reference proteome</keyword>
<evidence type="ECO:0000256" key="2">
    <source>
        <dbReference type="ARBA" id="ARBA00007639"/>
    </source>
</evidence>
<evidence type="ECO:0000256" key="1">
    <source>
        <dbReference type="ARBA" id="ARBA00004196"/>
    </source>
</evidence>
<proteinExistence type="inferred from homology"/>
<protein>
    <submittedName>
        <fullName evidence="7">ABC transporter periplasmic-binding protein YtfQ</fullName>
    </submittedName>
    <submittedName>
        <fullName evidence="6">Sugar ABC transporter substrate-binding protein</fullName>
    </submittedName>
</protein>
<dbReference type="CDD" id="cd06300">
    <property type="entry name" value="PBP1_ABC_sugar_binding-like"/>
    <property type="match status" value="1"/>
</dbReference>
<dbReference type="Proteomes" id="UP000051401">
    <property type="component" value="Unassembled WGS sequence"/>
</dbReference>
<comment type="similarity">
    <text evidence="2">Belongs to the bacterial solute-binding protein 2 family.</text>
</comment>
<dbReference type="EMBL" id="LAXI01000009">
    <property type="protein sequence ID" value="KRS17146.1"/>
    <property type="molecule type" value="Genomic_DNA"/>
</dbReference>
<organism evidence="6 8">
    <name type="scientific">Roseovarius indicus</name>
    <dbReference type="NCBI Taxonomy" id="540747"/>
    <lineage>
        <taxon>Bacteria</taxon>
        <taxon>Pseudomonadati</taxon>
        <taxon>Pseudomonadota</taxon>
        <taxon>Alphaproteobacteria</taxon>
        <taxon>Rhodobacterales</taxon>
        <taxon>Roseobacteraceae</taxon>
        <taxon>Roseovarius</taxon>
    </lineage>
</organism>
<sequence>MNPGRKAIISNTAAVLRAATLCAAVSVASAASAGVDELPQDIQDKLYNPDLLDPNQPIGDSAYRDFVAKNPPPWTIGYASSYAGNTWRAAVMDRLQNEIIPKWKDLGMIDEVIITQSNLNDATQIQQIRQLVDQGVDAIVVCCSNPTALNASVEYAYNNDVAVFSGIGYLTSPYSVNSSANFVVGGRMMGEWMAEEIGGEGRVLNVEGIPGASASDSQNVGIEAAMAEYPDIEVKGPIAGMWTDQVAQAEVQRWLATNPGKLDGILIQSASELGALRALQQSGRPMVPITIGSEMGALCYWRNNPDYVSAAIHAWPPGDDFEMIWNIMMRTLQGQGPKIQSILTTPVKMTKEEMMEAIPEDCSEQSAGWYHPGIEEWAGKDFLDNFFLRPADPEAYDPASHSAAQ</sequence>
<feature type="domain" description="Periplasmic binding protein" evidence="5">
    <location>
        <begin position="76"/>
        <end position="295"/>
    </location>
</feature>
<dbReference type="PANTHER" id="PTHR46847">
    <property type="entry name" value="D-ALLOSE-BINDING PERIPLASMIC PROTEIN-RELATED"/>
    <property type="match status" value="1"/>
</dbReference>
<dbReference type="OrthoDB" id="9773673at2"/>
<evidence type="ECO:0000313" key="9">
    <source>
        <dbReference type="Proteomes" id="UP000325785"/>
    </source>
</evidence>
<dbReference type="InterPro" id="IPR028082">
    <property type="entry name" value="Peripla_BP_I"/>
</dbReference>
<feature type="chain" id="PRO_5010437420" evidence="4">
    <location>
        <begin position="34"/>
        <end position="405"/>
    </location>
</feature>
<dbReference type="AlphaFoldDB" id="A0A0T5P7R4"/>
<dbReference type="PATRIC" id="fig|540747.5.peg.6089"/>
<evidence type="ECO:0000313" key="7">
    <source>
        <dbReference type="EMBL" id="QEW27766.1"/>
    </source>
</evidence>
<dbReference type="GO" id="GO:0030246">
    <property type="term" value="F:carbohydrate binding"/>
    <property type="evidence" value="ECO:0007669"/>
    <property type="project" value="UniProtKB-ARBA"/>
</dbReference>
<keyword evidence="3 4" id="KW-0732">Signal</keyword>